<evidence type="ECO:0000256" key="1">
    <source>
        <dbReference type="ARBA" id="ARBA00004651"/>
    </source>
</evidence>
<dbReference type="GO" id="GO:0005886">
    <property type="term" value="C:plasma membrane"/>
    <property type="evidence" value="ECO:0007669"/>
    <property type="project" value="UniProtKB-SubCell"/>
</dbReference>
<protein>
    <recommendedName>
        <fullName evidence="10">Polysulfide reductase</fullName>
    </recommendedName>
</protein>
<sequence>LPVLTMLAIYTGLLLSHAGFVPLWSKQFLPVLFLNSGMTTGVAAVGLMFLLTWPFLKEPDGDPRRVVRWMSLAVVVLILLEGYELYQFMTSLAASGGAQQVPTGQFVAPKGGAQAYAYVTQGALAPWFWWGIIGVGLGIPLLLTIVEFIVSPWARVVATAKFAMILVGGAILRFVIVWGGDLKAPLPFPPSKWPIPPVTGG</sequence>
<dbReference type="PANTHER" id="PTHR34856">
    <property type="entry name" value="PROTEIN NRFD"/>
    <property type="match status" value="1"/>
</dbReference>
<keyword evidence="4 7" id="KW-0812">Transmembrane</keyword>
<keyword evidence="6 7" id="KW-0472">Membrane</keyword>
<proteinExistence type="inferred from homology"/>
<evidence type="ECO:0000256" key="7">
    <source>
        <dbReference type="SAM" id="Phobius"/>
    </source>
</evidence>
<dbReference type="PANTHER" id="PTHR34856:SF2">
    <property type="entry name" value="PROTEIN NRFD"/>
    <property type="match status" value="1"/>
</dbReference>
<feature type="transmembrane region" description="Helical" evidence="7">
    <location>
        <begin position="28"/>
        <end position="54"/>
    </location>
</feature>
<dbReference type="AlphaFoldDB" id="W4LM09"/>
<evidence type="ECO:0000256" key="3">
    <source>
        <dbReference type="ARBA" id="ARBA00022475"/>
    </source>
</evidence>
<name>W4LM09_9BACT</name>
<evidence type="ECO:0000256" key="6">
    <source>
        <dbReference type="ARBA" id="ARBA00023136"/>
    </source>
</evidence>
<reference evidence="8 9" key="1">
    <citation type="journal article" date="2014" name="Nature">
        <title>An environmental bacterial taxon with a large and distinct metabolic repertoire.</title>
        <authorList>
            <person name="Wilson M.C."/>
            <person name="Mori T."/>
            <person name="Ruckert C."/>
            <person name="Uria A.R."/>
            <person name="Helf M.J."/>
            <person name="Takada K."/>
            <person name="Gernert C."/>
            <person name="Steffens U.A."/>
            <person name="Heycke N."/>
            <person name="Schmitt S."/>
            <person name="Rinke C."/>
            <person name="Helfrich E.J."/>
            <person name="Brachmann A.O."/>
            <person name="Gurgui C."/>
            <person name="Wakimoto T."/>
            <person name="Kracht M."/>
            <person name="Crusemann M."/>
            <person name="Hentschel U."/>
            <person name="Abe I."/>
            <person name="Matsunaga S."/>
            <person name="Kalinowski J."/>
            <person name="Takeyama H."/>
            <person name="Piel J."/>
        </authorList>
    </citation>
    <scope>NUCLEOTIDE SEQUENCE [LARGE SCALE GENOMIC DNA]</scope>
    <source>
        <strain evidence="9">TSY2</strain>
    </source>
</reference>
<accession>W4LM09</accession>
<comment type="caution">
    <text evidence="8">The sequence shown here is derived from an EMBL/GenBank/DDBJ whole genome shotgun (WGS) entry which is preliminary data.</text>
</comment>
<evidence type="ECO:0000313" key="8">
    <source>
        <dbReference type="EMBL" id="ETW99138.1"/>
    </source>
</evidence>
<evidence type="ECO:0008006" key="10">
    <source>
        <dbReference type="Google" id="ProtNLM"/>
    </source>
</evidence>
<keyword evidence="3" id="KW-1003">Cell membrane</keyword>
<feature type="transmembrane region" description="Helical" evidence="7">
    <location>
        <begin position="66"/>
        <end position="86"/>
    </location>
</feature>
<evidence type="ECO:0000313" key="9">
    <source>
        <dbReference type="Proteomes" id="UP000019140"/>
    </source>
</evidence>
<dbReference type="HOGENOM" id="CLU_1357140_0_0_7"/>
<dbReference type="EMBL" id="AZHX01001871">
    <property type="protein sequence ID" value="ETW99138.1"/>
    <property type="molecule type" value="Genomic_DNA"/>
</dbReference>
<feature type="transmembrane region" description="Helical" evidence="7">
    <location>
        <begin position="127"/>
        <end position="150"/>
    </location>
</feature>
<keyword evidence="9" id="KW-1185">Reference proteome</keyword>
<evidence type="ECO:0000256" key="5">
    <source>
        <dbReference type="ARBA" id="ARBA00022989"/>
    </source>
</evidence>
<gene>
    <name evidence="8" type="ORF">ETSY2_41500</name>
</gene>
<feature type="transmembrane region" description="Helical" evidence="7">
    <location>
        <begin position="162"/>
        <end position="180"/>
    </location>
</feature>
<feature type="non-terminal residue" evidence="8">
    <location>
        <position position="1"/>
    </location>
</feature>
<dbReference type="Proteomes" id="UP000019140">
    <property type="component" value="Unassembled WGS sequence"/>
</dbReference>
<keyword evidence="5 7" id="KW-1133">Transmembrane helix</keyword>
<evidence type="ECO:0000256" key="4">
    <source>
        <dbReference type="ARBA" id="ARBA00022692"/>
    </source>
</evidence>
<comment type="similarity">
    <text evidence="2">Belongs to the NrfD family.</text>
</comment>
<organism evidence="8 9">
    <name type="scientific">Candidatus Entotheonella gemina</name>
    <dbReference type="NCBI Taxonomy" id="1429439"/>
    <lineage>
        <taxon>Bacteria</taxon>
        <taxon>Pseudomonadati</taxon>
        <taxon>Nitrospinota/Tectimicrobiota group</taxon>
        <taxon>Candidatus Tectimicrobiota</taxon>
        <taxon>Candidatus Entotheonellia</taxon>
        <taxon>Candidatus Entotheonellales</taxon>
        <taxon>Candidatus Entotheonellaceae</taxon>
        <taxon>Candidatus Entotheonella</taxon>
    </lineage>
</organism>
<dbReference type="InterPro" id="IPR005614">
    <property type="entry name" value="NrfD-like"/>
</dbReference>
<dbReference type="InterPro" id="IPR052049">
    <property type="entry name" value="Electron_transfer_protein"/>
</dbReference>
<dbReference type="Gene3D" id="1.20.1630.10">
    <property type="entry name" value="Formate dehydrogenase/DMSO reductase domain"/>
    <property type="match status" value="1"/>
</dbReference>
<evidence type="ECO:0000256" key="2">
    <source>
        <dbReference type="ARBA" id="ARBA00008929"/>
    </source>
</evidence>
<comment type="subcellular location">
    <subcellularLocation>
        <location evidence="1">Cell membrane</location>
        <topology evidence="1">Multi-pass membrane protein</topology>
    </subcellularLocation>
</comment>
<dbReference type="Pfam" id="PF03916">
    <property type="entry name" value="NrfD"/>
    <property type="match status" value="1"/>
</dbReference>